<dbReference type="RefSeq" id="WP_154174538.1">
    <property type="nucleotide sequence ID" value="NZ_WJXZ01000004.1"/>
</dbReference>
<comment type="caution">
    <text evidence="2">The sequence shown here is derived from an EMBL/GenBank/DDBJ whole genome shotgun (WGS) entry which is preliminary data.</text>
</comment>
<protein>
    <submittedName>
        <fullName evidence="2">Uncharacterized protein</fullName>
    </submittedName>
</protein>
<dbReference type="OrthoDB" id="1046091at2"/>
<reference evidence="2 3" key="1">
    <citation type="journal article" date="2018" name="Antonie Van Leeuwenhoek">
        <title>Larkinella terrae sp. nov., isolated from soil on Jeju Island, South Korea.</title>
        <authorList>
            <person name="Ten L.N."/>
            <person name="Jeon J."/>
            <person name="Park S.J."/>
            <person name="Park S."/>
            <person name="Lee S.Y."/>
            <person name="Kim M.K."/>
            <person name="Jung H.Y."/>
        </authorList>
    </citation>
    <scope>NUCLEOTIDE SEQUENCE [LARGE SCALE GENOMIC DNA]</scope>
    <source>
        <strain evidence="2 3">KCTC 52001</strain>
    </source>
</reference>
<dbReference type="EMBL" id="WJXZ01000004">
    <property type="protein sequence ID" value="MRS61130.1"/>
    <property type="molecule type" value="Genomic_DNA"/>
</dbReference>
<gene>
    <name evidence="2" type="ORF">GJJ30_07490</name>
</gene>
<proteinExistence type="predicted"/>
<dbReference type="AlphaFoldDB" id="A0A7K0EH04"/>
<name>A0A7K0EH04_9BACT</name>
<dbReference type="Proteomes" id="UP000441754">
    <property type="component" value="Unassembled WGS sequence"/>
</dbReference>
<organism evidence="2 3">
    <name type="scientific">Larkinella terrae</name>
    <dbReference type="NCBI Taxonomy" id="2025311"/>
    <lineage>
        <taxon>Bacteria</taxon>
        <taxon>Pseudomonadati</taxon>
        <taxon>Bacteroidota</taxon>
        <taxon>Cytophagia</taxon>
        <taxon>Cytophagales</taxon>
        <taxon>Spirosomataceae</taxon>
        <taxon>Larkinella</taxon>
    </lineage>
</organism>
<keyword evidence="3" id="KW-1185">Reference proteome</keyword>
<sequence>MIDDNEDELKNSSEEESQSDKTIPDKETDKGDADQERLEILMKADQVKGQQLTIDAAGEFYTEDELKKLVLSSVQDPEKMYETYYKGISKLLKQNLPTGSDFKPARDLIYEEKNCFLTRGHRIGDDGIRGADSRMGYVEDAEIVLGVVISWVVNKGTAFDLFTTLRDLNNGRGYSAPK</sequence>
<evidence type="ECO:0000313" key="2">
    <source>
        <dbReference type="EMBL" id="MRS61130.1"/>
    </source>
</evidence>
<feature type="compositionally biased region" description="Basic and acidic residues" evidence="1">
    <location>
        <begin position="8"/>
        <end position="36"/>
    </location>
</feature>
<accession>A0A7K0EH04</accession>
<feature type="region of interest" description="Disordered" evidence="1">
    <location>
        <begin position="1"/>
        <end position="36"/>
    </location>
</feature>
<evidence type="ECO:0000313" key="3">
    <source>
        <dbReference type="Proteomes" id="UP000441754"/>
    </source>
</evidence>
<evidence type="ECO:0000256" key="1">
    <source>
        <dbReference type="SAM" id="MobiDB-lite"/>
    </source>
</evidence>